<name>A0A0L8H701_OCTBM</name>
<evidence type="ECO:0000313" key="2">
    <source>
        <dbReference type="EMBL" id="KOF85061.1"/>
    </source>
</evidence>
<evidence type="ECO:0008006" key="3">
    <source>
        <dbReference type="Google" id="ProtNLM"/>
    </source>
</evidence>
<keyword evidence="1" id="KW-0732">Signal</keyword>
<gene>
    <name evidence="2" type="ORF">OCBIM_22020921mg</name>
</gene>
<organism evidence="2">
    <name type="scientific">Octopus bimaculoides</name>
    <name type="common">California two-spotted octopus</name>
    <dbReference type="NCBI Taxonomy" id="37653"/>
    <lineage>
        <taxon>Eukaryota</taxon>
        <taxon>Metazoa</taxon>
        <taxon>Spiralia</taxon>
        <taxon>Lophotrochozoa</taxon>
        <taxon>Mollusca</taxon>
        <taxon>Cephalopoda</taxon>
        <taxon>Coleoidea</taxon>
        <taxon>Octopodiformes</taxon>
        <taxon>Octopoda</taxon>
        <taxon>Incirrata</taxon>
        <taxon>Octopodidae</taxon>
        <taxon>Octopus</taxon>
    </lineage>
</organism>
<feature type="signal peptide" evidence="1">
    <location>
        <begin position="1"/>
        <end position="23"/>
    </location>
</feature>
<protein>
    <recommendedName>
        <fullName evidence="3">Secreted protein</fullName>
    </recommendedName>
</protein>
<feature type="chain" id="PRO_5005583497" description="Secreted protein" evidence="1">
    <location>
        <begin position="24"/>
        <end position="71"/>
    </location>
</feature>
<feature type="non-terminal residue" evidence="2">
    <location>
        <position position="1"/>
    </location>
</feature>
<accession>A0A0L8H701</accession>
<sequence length="71" mass="7986">VSNIHAVLHISLSFRLNLQILIACVCPYERCACACACACACVYVCYFQCTFVTRVYVYYACTISIYIPLDV</sequence>
<dbReference type="EMBL" id="KQ418974">
    <property type="protein sequence ID" value="KOF85061.1"/>
    <property type="molecule type" value="Genomic_DNA"/>
</dbReference>
<dbReference type="AlphaFoldDB" id="A0A0L8H701"/>
<reference evidence="2" key="1">
    <citation type="submission" date="2015-07" db="EMBL/GenBank/DDBJ databases">
        <title>MeaNS - Measles Nucleotide Surveillance Program.</title>
        <authorList>
            <person name="Tran T."/>
            <person name="Druce J."/>
        </authorList>
    </citation>
    <scope>NUCLEOTIDE SEQUENCE</scope>
    <source>
        <strain evidence="2">UCB-OBI-ISO-001</strain>
        <tissue evidence="2">Gonad</tissue>
    </source>
</reference>
<evidence type="ECO:0000256" key="1">
    <source>
        <dbReference type="SAM" id="SignalP"/>
    </source>
</evidence>
<proteinExistence type="predicted"/>